<dbReference type="KEGG" id="msil:METEAL_08520"/>
<dbReference type="AlphaFoldDB" id="A0AA48KAN7"/>
<dbReference type="GO" id="GO:0000976">
    <property type="term" value="F:transcription cis-regulatory region binding"/>
    <property type="evidence" value="ECO:0007669"/>
    <property type="project" value="TreeGrafter"/>
</dbReference>
<keyword evidence="5" id="KW-1185">Reference proteome</keyword>
<dbReference type="RefSeq" id="WP_316414578.1">
    <property type="nucleotide sequence ID" value="NZ_AP027080.1"/>
</dbReference>
<dbReference type="InterPro" id="IPR009057">
    <property type="entry name" value="Homeodomain-like_sf"/>
</dbReference>
<dbReference type="InterPro" id="IPR050109">
    <property type="entry name" value="HTH-type_TetR-like_transc_reg"/>
</dbReference>
<dbReference type="PROSITE" id="PS50977">
    <property type="entry name" value="HTH_TETR_2"/>
    <property type="match status" value="1"/>
</dbReference>
<dbReference type="InterPro" id="IPR001647">
    <property type="entry name" value="HTH_TetR"/>
</dbReference>
<evidence type="ECO:0000256" key="1">
    <source>
        <dbReference type="ARBA" id="ARBA00023125"/>
    </source>
</evidence>
<dbReference type="Gene3D" id="1.10.357.10">
    <property type="entry name" value="Tetracycline Repressor, domain 2"/>
    <property type="match status" value="1"/>
</dbReference>
<dbReference type="Pfam" id="PF00440">
    <property type="entry name" value="TetR_N"/>
    <property type="match status" value="1"/>
</dbReference>
<evidence type="ECO:0000256" key="2">
    <source>
        <dbReference type="PROSITE-ProRule" id="PRU00335"/>
    </source>
</evidence>
<accession>A0AA48KAN7</accession>
<evidence type="ECO:0000313" key="4">
    <source>
        <dbReference type="EMBL" id="BDU71678.1"/>
    </source>
</evidence>
<dbReference type="PANTHER" id="PTHR30055:SF226">
    <property type="entry name" value="HTH-TYPE TRANSCRIPTIONAL REGULATOR PKSA"/>
    <property type="match status" value="1"/>
</dbReference>
<feature type="domain" description="HTH tetR-type" evidence="3">
    <location>
        <begin position="6"/>
        <end position="66"/>
    </location>
</feature>
<dbReference type="GO" id="GO:0003700">
    <property type="term" value="F:DNA-binding transcription factor activity"/>
    <property type="evidence" value="ECO:0007669"/>
    <property type="project" value="TreeGrafter"/>
</dbReference>
<name>A0AA48KAN7_9BACT</name>
<dbReference type="Proteomes" id="UP001238179">
    <property type="component" value="Chromosome"/>
</dbReference>
<dbReference type="SUPFAM" id="SSF46689">
    <property type="entry name" value="Homeodomain-like"/>
    <property type="match status" value="1"/>
</dbReference>
<reference evidence="5" key="1">
    <citation type="journal article" date="2023" name="Int. J. Syst. Evol. Microbiol.">
        <title>Mesoterricola silvestris gen. nov., sp. nov., Mesoterricola sediminis sp. nov., Geothrix oryzae sp. nov., Geothrix edaphica sp. nov., Geothrix rubra sp. nov., and Geothrix limicola sp. nov., six novel members of Acidobacteriota isolated from soils.</title>
        <authorList>
            <person name="Itoh H."/>
            <person name="Sugisawa Y."/>
            <person name="Mise K."/>
            <person name="Xu Z."/>
            <person name="Kuniyasu M."/>
            <person name="Ushijima N."/>
            <person name="Kawano K."/>
            <person name="Kobayashi E."/>
            <person name="Shiratori Y."/>
            <person name="Masuda Y."/>
            <person name="Senoo K."/>
        </authorList>
    </citation>
    <scope>NUCLEOTIDE SEQUENCE [LARGE SCALE GENOMIC DNA]</scope>
    <source>
        <strain evidence="5">W79</strain>
    </source>
</reference>
<evidence type="ECO:0000259" key="3">
    <source>
        <dbReference type="PROSITE" id="PS50977"/>
    </source>
</evidence>
<proteinExistence type="predicted"/>
<dbReference type="EMBL" id="AP027080">
    <property type="protein sequence ID" value="BDU71678.1"/>
    <property type="molecule type" value="Genomic_DNA"/>
</dbReference>
<feature type="DNA-binding region" description="H-T-H motif" evidence="2">
    <location>
        <begin position="29"/>
        <end position="48"/>
    </location>
</feature>
<dbReference type="PANTHER" id="PTHR30055">
    <property type="entry name" value="HTH-TYPE TRANSCRIPTIONAL REGULATOR RUTR"/>
    <property type="match status" value="1"/>
</dbReference>
<evidence type="ECO:0000313" key="5">
    <source>
        <dbReference type="Proteomes" id="UP001238179"/>
    </source>
</evidence>
<protein>
    <recommendedName>
        <fullName evidence="3">HTH tetR-type domain-containing protein</fullName>
    </recommendedName>
</protein>
<organism evidence="4 5">
    <name type="scientific">Mesoterricola silvestris</name>
    <dbReference type="NCBI Taxonomy" id="2927979"/>
    <lineage>
        <taxon>Bacteria</taxon>
        <taxon>Pseudomonadati</taxon>
        <taxon>Acidobacteriota</taxon>
        <taxon>Holophagae</taxon>
        <taxon>Holophagales</taxon>
        <taxon>Holophagaceae</taxon>
        <taxon>Mesoterricola</taxon>
    </lineage>
</organism>
<sequence length="218" mass="24598">MENATHDTRTALLLSALACFAEHGFDGTSTRMIADHAQRPLSLLAHYFRNKEGMYLEVFQYLFETKLMRKGKPPIPDEGFQPRDKQDAIRILRELIHDLFADIVRDPRNQDPLHELGSRLWIQEVRAPRESLRPLLTQHLTPVAATMKSCIQTLRPDLSECEARFAGASIMGMMTGHGFMSGLNRVVWGESLNPASQFEACERLVDLALNGLLSGTRP</sequence>
<keyword evidence="1 2" id="KW-0238">DNA-binding</keyword>
<gene>
    <name evidence="4" type="ORF">METEAL_08520</name>
</gene>